<dbReference type="KEGG" id="pco:PHACADRAFT_125635"/>
<proteinExistence type="predicted"/>
<dbReference type="InParanoid" id="K5UUM0"/>
<dbReference type="AlphaFoldDB" id="K5UUM0"/>
<dbReference type="RefSeq" id="XP_007398392.1">
    <property type="nucleotide sequence ID" value="XM_007398330.1"/>
</dbReference>
<dbReference type="GeneID" id="18908036"/>
<accession>K5UUM0</accession>
<reference evidence="1 2" key="1">
    <citation type="journal article" date="2012" name="BMC Genomics">
        <title>Comparative genomics of the white-rot fungi, Phanerochaete carnosa and P. chrysosporium, to elucidate the genetic basis of the distinct wood types they colonize.</title>
        <authorList>
            <person name="Suzuki H."/>
            <person name="MacDonald J."/>
            <person name="Syed K."/>
            <person name="Salamov A."/>
            <person name="Hori C."/>
            <person name="Aerts A."/>
            <person name="Henrissat B."/>
            <person name="Wiebenga A."/>
            <person name="vanKuyk P.A."/>
            <person name="Barry K."/>
            <person name="Lindquist E."/>
            <person name="LaButti K."/>
            <person name="Lapidus A."/>
            <person name="Lucas S."/>
            <person name="Coutinho P."/>
            <person name="Gong Y."/>
            <person name="Samejima M."/>
            <person name="Mahadevan R."/>
            <person name="Abou-Zaid M."/>
            <person name="de Vries R.P."/>
            <person name="Igarashi K."/>
            <person name="Yadav J.S."/>
            <person name="Grigoriev I.V."/>
            <person name="Master E.R."/>
        </authorList>
    </citation>
    <scope>NUCLEOTIDE SEQUENCE [LARGE SCALE GENOMIC DNA]</scope>
    <source>
        <strain evidence="1 2">HHB-10118-sp</strain>
    </source>
</reference>
<evidence type="ECO:0000313" key="1">
    <source>
        <dbReference type="EMBL" id="EKM53711.1"/>
    </source>
</evidence>
<sequence length="372" mass="42325">MEVGREYLIKAAHVIVSNNMQVTPPHMDGVLTLEEPDDDTKEHVTTIAHFIYSDNFAQMVLAYPPFLDAEYNRQLKLLSFMQPWLAKHSIVLMRCKSLVLLREAMQLSRMRAETTAATSSGGIIEHTALSSEWHTQYWETIEEVTSHVAVLYPQMLQTSLYSDPEHALSLKVCIIIALAAQVELHRMPGTYHMESRQKALSVVLEVIGLTKSLKDDDYAMLESVLGLCFTIIANAIRNDRELLVGISQSGSREREAFNVLINSTQQLATKLPFVGKYHAHHQRSIQPSIGWQTPHWRYYATSHRAVPRGPNNFNTAFFSFFAELYHFYRMYCSEYLALVHTRATLYTCPVFSSLALWLLESSNIAILKLALA</sequence>
<protein>
    <submittedName>
        <fullName evidence="1">Uncharacterized protein</fullName>
    </submittedName>
</protein>
<keyword evidence="2" id="KW-1185">Reference proteome</keyword>
<dbReference type="Proteomes" id="UP000008370">
    <property type="component" value="Unassembled WGS sequence"/>
</dbReference>
<dbReference type="HOGENOM" id="CLU_745070_0_0_1"/>
<dbReference type="OrthoDB" id="2017365at2759"/>
<gene>
    <name evidence="1" type="ORF">PHACADRAFT_125635</name>
</gene>
<dbReference type="EMBL" id="JH930474">
    <property type="protein sequence ID" value="EKM53711.1"/>
    <property type="molecule type" value="Genomic_DNA"/>
</dbReference>
<name>K5UUM0_PHACS</name>
<organism evidence="1 2">
    <name type="scientific">Phanerochaete carnosa (strain HHB-10118-sp)</name>
    <name type="common">White-rot fungus</name>
    <name type="synonym">Peniophora carnosa</name>
    <dbReference type="NCBI Taxonomy" id="650164"/>
    <lineage>
        <taxon>Eukaryota</taxon>
        <taxon>Fungi</taxon>
        <taxon>Dikarya</taxon>
        <taxon>Basidiomycota</taxon>
        <taxon>Agaricomycotina</taxon>
        <taxon>Agaricomycetes</taxon>
        <taxon>Polyporales</taxon>
        <taxon>Phanerochaetaceae</taxon>
        <taxon>Phanerochaete</taxon>
    </lineage>
</organism>
<evidence type="ECO:0000313" key="2">
    <source>
        <dbReference type="Proteomes" id="UP000008370"/>
    </source>
</evidence>
<feature type="non-terminal residue" evidence="1">
    <location>
        <position position="372"/>
    </location>
</feature>